<dbReference type="Gene3D" id="1.10.10.10">
    <property type="entry name" value="Winged helix-like DNA-binding domain superfamily/Winged helix DNA-binding domain"/>
    <property type="match status" value="1"/>
</dbReference>
<dbReference type="GO" id="GO:0006950">
    <property type="term" value="P:response to stress"/>
    <property type="evidence" value="ECO:0007669"/>
    <property type="project" value="TreeGrafter"/>
</dbReference>
<proteinExistence type="predicted"/>
<sequence length="151" mass="16652">MCAYAHKTMPMTASERLIACNCFASRKAARLITKMYEDHLSRVNLTSTQFSILVYVDEVKEASMKDLVEAMVMERTSVIRALQPLARDGLVAIGPHEEDARRNVVRLTDAGRARLAEAMSVWQTAQAEFESKFGAGLAGELRQSLSTLASA</sequence>
<dbReference type="SMART" id="SM00347">
    <property type="entry name" value="HTH_MARR"/>
    <property type="match status" value="1"/>
</dbReference>
<dbReference type="PANTHER" id="PTHR33164:SF105">
    <property type="entry name" value="TRANSCRIPTIONAL REPRESSOR PROTEIN-RELATED"/>
    <property type="match status" value="1"/>
</dbReference>
<dbReference type="Proteomes" id="UP000443353">
    <property type="component" value="Unassembled WGS sequence"/>
</dbReference>
<evidence type="ECO:0000313" key="3">
    <source>
        <dbReference type="Proteomes" id="UP000443353"/>
    </source>
</evidence>
<gene>
    <name evidence="2" type="ORF">GPY61_04285</name>
</gene>
<name>A0A7X3FWB7_9BURK</name>
<dbReference type="InterPro" id="IPR000835">
    <property type="entry name" value="HTH_MarR-typ"/>
</dbReference>
<organism evidence="2 3">
    <name type="scientific">Massilia cellulosiltytica</name>
    <dbReference type="NCBI Taxonomy" id="2683234"/>
    <lineage>
        <taxon>Bacteria</taxon>
        <taxon>Pseudomonadati</taxon>
        <taxon>Pseudomonadota</taxon>
        <taxon>Betaproteobacteria</taxon>
        <taxon>Burkholderiales</taxon>
        <taxon>Oxalobacteraceae</taxon>
        <taxon>Telluria group</taxon>
        <taxon>Massilia</taxon>
    </lineage>
</organism>
<feature type="domain" description="HTH marR-type" evidence="1">
    <location>
        <begin position="1"/>
        <end position="150"/>
    </location>
</feature>
<protein>
    <submittedName>
        <fullName evidence="2">MarR family transcriptional regulator</fullName>
    </submittedName>
</protein>
<reference evidence="2 3" key="1">
    <citation type="submission" date="2019-12" db="EMBL/GenBank/DDBJ databases">
        <authorList>
            <person name="Li C."/>
            <person name="Zhao J."/>
        </authorList>
    </citation>
    <scope>NUCLEOTIDE SEQUENCE [LARGE SCALE GENOMIC DNA]</scope>
    <source>
        <strain evidence="2 3">NEAU-DD11</strain>
    </source>
</reference>
<evidence type="ECO:0000259" key="1">
    <source>
        <dbReference type="PROSITE" id="PS50995"/>
    </source>
</evidence>
<evidence type="ECO:0000313" key="2">
    <source>
        <dbReference type="EMBL" id="MVW59141.1"/>
    </source>
</evidence>
<keyword evidence="3" id="KW-1185">Reference proteome</keyword>
<dbReference type="Pfam" id="PF12802">
    <property type="entry name" value="MarR_2"/>
    <property type="match status" value="1"/>
</dbReference>
<dbReference type="PROSITE" id="PS50995">
    <property type="entry name" value="HTH_MARR_2"/>
    <property type="match status" value="1"/>
</dbReference>
<comment type="caution">
    <text evidence="2">The sequence shown here is derived from an EMBL/GenBank/DDBJ whole genome shotgun (WGS) entry which is preliminary data.</text>
</comment>
<dbReference type="SUPFAM" id="SSF46785">
    <property type="entry name" value="Winged helix' DNA-binding domain"/>
    <property type="match status" value="1"/>
</dbReference>
<dbReference type="PANTHER" id="PTHR33164">
    <property type="entry name" value="TRANSCRIPTIONAL REGULATOR, MARR FAMILY"/>
    <property type="match status" value="1"/>
</dbReference>
<dbReference type="EMBL" id="WSES01000001">
    <property type="protein sequence ID" value="MVW59141.1"/>
    <property type="molecule type" value="Genomic_DNA"/>
</dbReference>
<dbReference type="AlphaFoldDB" id="A0A7X3FWB7"/>
<dbReference type="GO" id="GO:0003700">
    <property type="term" value="F:DNA-binding transcription factor activity"/>
    <property type="evidence" value="ECO:0007669"/>
    <property type="project" value="InterPro"/>
</dbReference>
<dbReference type="InterPro" id="IPR036390">
    <property type="entry name" value="WH_DNA-bd_sf"/>
</dbReference>
<dbReference type="InterPro" id="IPR036388">
    <property type="entry name" value="WH-like_DNA-bd_sf"/>
</dbReference>
<dbReference type="InterPro" id="IPR039422">
    <property type="entry name" value="MarR/SlyA-like"/>
</dbReference>
<accession>A0A7X3FWB7</accession>